<keyword evidence="2" id="KW-1185">Reference proteome</keyword>
<gene>
    <name evidence="1" type="ORF">QBC37DRAFT_333377</name>
</gene>
<dbReference type="Pfam" id="PF05721">
    <property type="entry name" value="PhyH"/>
    <property type="match status" value="1"/>
</dbReference>
<reference evidence="1" key="1">
    <citation type="journal article" date="2023" name="Mol. Phylogenet. Evol.">
        <title>Genome-scale phylogeny and comparative genomics of the fungal order Sordariales.</title>
        <authorList>
            <person name="Hensen N."/>
            <person name="Bonometti L."/>
            <person name="Westerberg I."/>
            <person name="Brannstrom I.O."/>
            <person name="Guillou S."/>
            <person name="Cros-Aarteil S."/>
            <person name="Calhoun S."/>
            <person name="Haridas S."/>
            <person name="Kuo A."/>
            <person name="Mondo S."/>
            <person name="Pangilinan J."/>
            <person name="Riley R."/>
            <person name="LaButti K."/>
            <person name="Andreopoulos B."/>
            <person name="Lipzen A."/>
            <person name="Chen C."/>
            <person name="Yan M."/>
            <person name="Daum C."/>
            <person name="Ng V."/>
            <person name="Clum A."/>
            <person name="Steindorff A."/>
            <person name="Ohm R.A."/>
            <person name="Martin F."/>
            <person name="Silar P."/>
            <person name="Natvig D.O."/>
            <person name="Lalanne C."/>
            <person name="Gautier V."/>
            <person name="Ament-Velasquez S.L."/>
            <person name="Kruys A."/>
            <person name="Hutchinson M.I."/>
            <person name="Powell A.J."/>
            <person name="Barry K."/>
            <person name="Miller A.N."/>
            <person name="Grigoriev I.V."/>
            <person name="Debuchy R."/>
            <person name="Gladieux P."/>
            <person name="Hiltunen Thoren M."/>
            <person name="Johannesson H."/>
        </authorList>
    </citation>
    <scope>NUCLEOTIDE SEQUENCE</scope>
    <source>
        <strain evidence="1">PSN293</strain>
    </source>
</reference>
<dbReference type="InterPro" id="IPR008775">
    <property type="entry name" value="Phytyl_CoA_dOase-like"/>
</dbReference>
<reference evidence="1" key="2">
    <citation type="submission" date="2023-05" db="EMBL/GenBank/DDBJ databases">
        <authorList>
            <consortium name="Lawrence Berkeley National Laboratory"/>
            <person name="Steindorff A."/>
            <person name="Hensen N."/>
            <person name="Bonometti L."/>
            <person name="Westerberg I."/>
            <person name="Brannstrom I.O."/>
            <person name="Guillou S."/>
            <person name="Cros-Aarteil S."/>
            <person name="Calhoun S."/>
            <person name="Haridas S."/>
            <person name="Kuo A."/>
            <person name="Mondo S."/>
            <person name="Pangilinan J."/>
            <person name="Riley R."/>
            <person name="Labutti K."/>
            <person name="Andreopoulos B."/>
            <person name="Lipzen A."/>
            <person name="Chen C."/>
            <person name="Yanf M."/>
            <person name="Daum C."/>
            <person name="Ng V."/>
            <person name="Clum A."/>
            <person name="Ohm R."/>
            <person name="Martin F."/>
            <person name="Silar P."/>
            <person name="Natvig D."/>
            <person name="Lalanne C."/>
            <person name="Gautier V."/>
            <person name="Ament-Velasquez S.L."/>
            <person name="Kruys A."/>
            <person name="Hutchinson M.I."/>
            <person name="Powell A.J."/>
            <person name="Barry K."/>
            <person name="Miller A.N."/>
            <person name="Grigoriev I.V."/>
            <person name="Debuchy R."/>
            <person name="Gladieux P."/>
            <person name="Thoren M.H."/>
            <person name="Johannesson H."/>
        </authorList>
    </citation>
    <scope>NUCLEOTIDE SEQUENCE</scope>
    <source>
        <strain evidence="1">PSN293</strain>
    </source>
</reference>
<dbReference type="EMBL" id="MU858052">
    <property type="protein sequence ID" value="KAK4218678.1"/>
    <property type="molecule type" value="Genomic_DNA"/>
</dbReference>
<sequence>MPGLTLQDLPQVEEFTPDPSNIDAVVQSLARVGGVVIRGLVPQAKLDLIERDVRPHLDADSPWSGDFFPPETRRAFGLAGKSDTFMRTIPMDPLYQAVCDRILKSTYQAYTGQKLETSVSHPQLNNTIVFSIGPGARAQELHRDDMIHHNYLKAITADEWTPDRETGIGFFIAGKKTTKANGATRFIPGSHLWDTLTPPDEDLTFYAELNPGDAFIMLASCYHGGSANTTADEERLIFSCFMTKGYLRQEENQYLAVPIEKVRELPEEMQRLIGYRVSHPFLGWLDLEDPIKAVYGKDWKKPETSDLY</sequence>
<dbReference type="AlphaFoldDB" id="A0AAN7BCA0"/>
<proteinExistence type="predicted"/>
<keyword evidence="1" id="KW-0223">Dioxygenase</keyword>
<name>A0AAN7BCA0_9PEZI</name>
<dbReference type="Proteomes" id="UP001301769">
    <property type="component" value="Unassembled WGS sequence"/>
</dbReference>
<keyword evidence="1" id="KW-0560">Oxidoreductase</keyword>
<evidence type="ECO:0000313" key="1">
    <source>
        <dbReference type="EMBL" id="KAK4218678.1"/>
    </source>
</evidence>
<dbReference type="GO" id="GO:0051213">
    <property type="term" value="F:dioxygenase activity"/>
    <property type="evidence" value="ECO:0007669"/>
    <property type="project" value="UniProtKB-KW"/>
</dbReference>
<protein>
    <submittedName>
        <fullName evidence="1">Phytanoyl dioxygenase family</fullName>
    </submittedName>
</protein>
<organism evidence="1 2">
    <name type="scientific">Rhypophila decipiens</name>
    <dbReference type="NCBI Taxonomy" id="261697"/>
    <lineage>
        <taxon>Eukaryota</taxon>
        <taxon>Fungi</taxon>
        <taxon>Dikarya</taxon>
        <taxon>Ascomycota</taxon>
        <taxon>Pezizomycotina</taxon>
        <taxon>Sordariomycetes</taxon>
        <taxon>Sordariomycetidae</taxon>
        <taxon>Sordariales</taxon>
        <taxon>Naviculisporaceae</taxon>
        <taxon>Rhypophila</taxon>
    </lineage>
</organism>
<evidence type="ECO:0000313" key="2">
    <source>
        <dbReference type="Proteomes" id="UP001301769"/>
    </source>
</evidence>
<dbReference type="Gene3D" id="2.60.120.620">
    <property type="entry name" value="q2cbj1_9rhob like domain"/>
    <property type="match status" value="1"/>
</dbReference>
<accession>A0AAN7BCA0</accession>
<dbReference type="SUPFAM" id="SSF51197">
    <property type="entry name" value="Clavaminate synthase-like"/>
    <property type="match status" value="1"/>
</dbReference>
<comment type="caution">
    <text evidence="1">The sequence shown here is derived from an EMBL/GenBank/DDBJ whole genome shotgun (WGS) entry which is preliminary data.</text>
</comment>